<keyword evidence="2" id="KW-1185">Reference proteome</keyword>
<sequence length="153" mass="17615">MIDIPISILIQVAKDIYVFLNKDNNPDGLSGDTLAFFQGFKKAYESKDLEEIGKLISTSYSGNFFYTSNREELLKTFDLIFKKVPDLCQLKLIIKVYRLSENTSDCCKGVIELDVKLNFLLVPISTWDNGKLYIELHSEPPHQVYKITRLEKI</sequence>
<name>A0A1J1LI12_9CYAN</name>
<accession>A0A1J1LI12</accession>
<dbReference type="Proteomes" id="UP000184315">
    <property type="component" value="Unassembled WGS sequence"/>
</dbReference>
<dbReference type="RefSeq" id="WP_072718992.1">
    <property type="nucleotide sequence ID" value="NZ_LN889796.1"/>
</dbReference>
<evidence type="ECO:0000313" key="1">
    <source>
        <dbReference type="EMBL" id="CUR32245.1"/>
    </source>
</evidence>
<dbReference type="AlphaFoldDB" id="A0A1J1LI12"/>
<dbReference type="OrthoDB" id="511980at2"/>
<protein>
    <submittedName>
        <fullName evidence="1">Uncharacterized protein</fullName>
    </submittedName>
</protein>
<organism evidence="1 2">
    <name type="scientific">Planktothrix tepida PCC 9214</name>
    <dbReference type="NCBI Taxonomy" id="671072"/>
    <lineage>
        <taxon>Bacteria</taxon>
        <taxon>Bacillati</taxon>
        <taxon>Cyanobacteriota</taxon>
        <taxon>Cyanophyceae</taxon>
        <taxon>Oscillatoriophycideae</taxon>
        <taxon>Oscillatoriales</taxon>
        <taxon>Microcoleaceae</taxon>
        <taxon>Planktothrix</taxon>
    </lineage>
</organism>
<dbReference type="STRING" id="671072.PL9214430217"/>
<dbReference type="EMBL" id="CZDF01000148">
    <property type="protein sequence ID" value="CUR32245.1"/>
    <property type="molecule type" value="Genomic_DNA"/>
</dbReference>
<proteinExistence type="predicted"/>
<reference evidence="2" key="1">
    <citation type="submission" date="2015-10" db="EMBL/GenBank/DDBJ databases">
        <authorList>
            <person name="Regsiter A."/>
            <person name="william w."/>
        </authorList>
    </citation>
    <scope>NUCLEOTIDE SEQUENCE [LARGE SCALE GENOMIC DNA]</scope>
</reference>
<gene>
    <name evidence="1" type="ORF">PL9214430217</name>
</gene>
<evidence type="ECO:0000313" key="2">
    <source>
        <dbReference type="Proteomes" id="UP000184315"/>
    </source>
</evidence>